<name>A0A1G6HGP9_9BACI</name>
<sequence>MEAEKPQSRAKPAWLKWFIRIVLAYIALLALILSITIITVTGTFTLIVLEGFTGNAGLREFSERFFIPTSEFLWHLFIWLVPGLS</sequence>
<evidence type="ECO:0000256" key="1">
    <source>
        <dbReference type="SAM" id="Phobius"/>
    </source>
</evidence>
<accession>A0A1G6HGP9</accession>
<feature type="transmembrane region" description="Helical" evidence="1">
    <location>
        <begin position="21"/>
        <end position="45"/>
    </location>
</feature>
<dbReference type="OrthoDB" id="2942608at2"/>
<gene>
    <name evidence="2" type="ORF">SAMN05421737_103245</name>
</gene>
<keyword evidence="3" id="KW-1185">Reference proteome</keyword>
<protein>
    <submittedName>
        <fullName evidence="2">Uncharacterized protein</fullName>
    </submittedName>
</protein>
<dbReference type="STRING" id="1464122.SAMN05421737_103245"/>
<keyword evidence="1" id="KW-0812">Transmembrane</keyword>
<evidence type="ECO:0000313" key="2">
    <source>
        <dbReference type="EMBL" id="SDB92626.1"/>
    </source>
</evidence>
<keyword evidence="1" id="KW-0472">Membrane</keyword>
<dbReference type="AlphaFoldDB" id="A0A1G6HGP9"/>
<reference evidence="3" key="1">
    <citation type="submission" date="2016-09" db="EMBL/GenBank/DDBJ databases">
        <authorList>
            <person name="Varghese N."/>
            <person name="Submissions S."/>
        </authorList>
    </citation>
    <scope>NUCLEOTIDE SEQUENCE [LARGE SCALE GENOMIC DNA]</scope>
    <source>
        <strain evidence="3">25nlg</strain>
    </source>
</reference>
<evidence type="ECO:0000313" key="3">
    <source>
        <dbReference type="Proteomes" id="UP000242662"/>
    </source>
</evidence>
<organism evidence="2 3">
    <name type="scientific">Shouchella lonarensis</name>
    <dbReference type="NCBI Taxonomy" id="1464122"/>
    <lineage>
        <taxon>Bacteria</taxon>
        <taxon>Bacillati</taxon>
        <taxon>Bacillota</taxon>
        <taxon>Bacilli</taxon>
        <taxon>Bacillales</taxon>
        <taxon>Bacillaceae</taxon>
        <taxon>Shouchella</taxon>
    </lineage>
</organism>
<keyword evidence="1" id="KW-1133">Transmembrane helix</keyword>
<dbReference type="EMBL" id="FMYM01000003">
    <property type="protein sequence ID" value="SDB92626.1"/>
    <property type="molecule type" value="Genomic_DNA"/>
</dbReference>
<dbReference type="RefSeq" id="WP_090775085.1">
    <property type="nucleotide sequence ID" value="NZ_FMYM01000003.1"/>
</dbReference>
<proteinExistence type="predicted"/>
<dbReference type="Proteomes" id="UP000242662">
    <property type="component" value="Unassembled WGS sequence"/>
</dbReference>